<dbReference type="EMBL" id="JAEAOA010000272">
    <property type="protein sequence ID" value="KAK3595470.1"/>
    <property type="molecule type" value="Genomic_DNA"/>
</dbReference>
<feature type="compositionally biased region" description="Polar residues" evidence="1">
    <location>
        <begin position="392"/>
        <end position="407"/>
    </location>
</feature>
<feature type="region of interest" description="Disordered" evidence="1">
    <location>
        <begin position="568"/>
        <end position="587"/>
    </location>
</feature>
<dbReference type="AlphaFoldDB" id="A0AAE0W068"/>
<proteinExistence type="predicted"/>
<evidence type="ECO:0000259" key="2">
    <source>
        <dbReference type="Pfam" id="PF03067"/>
    </source>
</evidence>
<evidence type="ECO:0000256" key="1">
    <source>
        <dbReference type="SAM" id="MobiDB-lite"/>
    </source>
</evidence>
<dbReference type="InterPro" id="IPR004302">
    <property type="entry name" value="Cellulose/chitin-bd_N"/>
</dbReference>
<feature type="region of interest" description="Disordered" evidence="1">
    <location>
        <begin position="377"/>
        <end position="407"/>
    </location>
</feature>
<reference evidence="3" key="3">
    <citation type="submission" date="2023-05" db="EMBL/GenBank/DDBJ databases">
        <authorList>
            <person name="Smith C.H."/>
        </authorList>
    </citation>
    <scope>NUCLEOTIDE SEQUENCE</scope>
    <source>
        <strain evidence="3">CHS0354</strain>
        <tissue evidence="3">Mantle</tissue>
    </source>
</reference>
<reference evidence="3" key="2">
    <citation type="journal article" date="2021" name="Genome Biol. Evol.">
        <title>Developing a high-quality reference genome for a parasitic bivalve with doubly uniparental inheritance (Bivalvia: Unionida).</title>
        <authorList>
            <person name="Smith C.H."/>
        </authorList>
    </citation>
    <scope>NUCLEOTIDE SEQUENCE</scope>
    <source>
        <strain evidence="3">CHS0354</strain>
        <tissue evidence="3">Mantle</tissue>
    </source>
</reference>
<dbReference type="Pfam" id="PF03067">
    <property type="entry name" value="LPMO_10"/>
    <property type="match status" value="1"/>
</dbReference>
<keyword evidence="4" id="KW-1185">Reference proteome</keyword>
<dbReference type="Proteomes" id="UP001195483">
    <property type="component" value="Unassembled WGS sequence"/>
</dbReference>
<feature type="domain" description="Chitin-binding type-4" evidence="2">
    <location>
        <begin position="12"/>
        <end position="165"/>
    </location>
</feature>
<feature type="region of interest" description="Disordered" evidence="1">
    <location>
        <begin position="614"/>
        <end position="668"/>
    </location>
</feature>
<sequence>MLLVVLSTIRSQKIREQNGKCGVCGDPYDGPKDNELNGKYGSGIIGRYYPAETQDIHVKVDLTGHEKGYFEFRICAANNNPVTQDCLNRNLLPIKEGFTHGSPMRFHPTENGVYNLTIAIPPGFSCERCVLQWRYYTGNSWGVNPDGKQCIGCGLQEQFQNCADIRIGGSIPEPMQSNKLYKEMGWLDFKQQIAGSKTEKIKTAQADVLRIQTTPFAASTLNSTTINVFDNIANQIKHIDGSTRLSTLESAGVPILFGGMHMSNDRTVVSSDIETVSQLKSNNQNNLITESVNSVLGGKANEKKAQPDFLNPNRSHIITFDKSVETKQNITEIGRLLVLSNINADQSFNGNLLDATVSKPVENDIYLSLQGRSGGPVWPSVKEGKGNKPSEILNNNSLTPKESDGSTANLSIVRGRESHISPSIEFDSNMPRHFPGLKSESLGPTNVLLTLDLTKVSTFDSPFVRPMNTTTSKVKDPRTGLTIQASSRPGHSSAPLLPQEFDMLGFVQRDENRALIQPSLTAFQGQQGMVSEQVAQVMLSVVSSRNDSAATGVPSATGFPRTISQLSKTDVSTRNSGNLQNSVPGGSNPLFQNSGTGIAVQFPQNNVPRATSQFPQNNVPRATSQFPQNNVPSATSQFPQDAGPGRNVITPPSVAPRANGQSPPTGTQEQIQGLMVIPQIVNQPIQLIEAPNMHPNAPFFMTFLPWSTAFNQFRATSAGEVDTAFVQESSQTGPGTGMIPEIPRTSPIFVQPTFSAGLRDFPAPRAPLPVPIPNGPLLTRIGTFPGTQPGPLPIMPLQPFLGRPGIIPRDLPFGLRMMFPLRPQPFVLG</sequence>
<accession>A0AAE0W068</accession>
<gene>
    <name evidence="3" type="ORF">CHS0354_003458</name>
</gene>
<protein>
    <recommendedName>
        <fullName evidence="2">Chitin-binding type-4 domain-containing protein</fullName>
    </recommendedName>
</protein>
<evidence type="ECO:0000313" key="4">
    <source>
        <dbReference type="Proteomes" id="UP001195483"/>
    </source>
</evidence>
<name>A0AAE0W068_9BIVA</name>
<comment type="caution">
    <text evidence="3">The sequence shown here is derived from an EMBL/GenBank/DDBJ whole genome shotgun (WGS) entry which is preliminary data.</text>
</comment>
<evidence type="ECO:0000313" key="3">
    <source>
        <dbReference type="EMBL" id="KAK3595470.1"/>
    </source>
</evidence>
<feature type="compositionally biased region" description="Polar residues" evidence="1">
    <location>
        <begin position="614"/>
        <end position="639"/>
    </location>
</feature>
<organism evidence="3 4">
    <name type="scientific">Potamilus streckersoni</name>
    <dbReference type="NCBI Taxonomy" id="2493646"/>
    <lineage>
        <taxon>Eukaryota</taxon>
        <taxon>Metazoa</taxon>
        <taxon>Spiralia</taxon>
        <taxon>Lophotrochozoa</taxon>
        <taxon>Mollusca</taxon>
        <taxon>Bivalvia</taxon>
        <taxon>Autobranchia</taxon>
        <taxon>Heteroconchia</taxon>
        <taxon>Palaeoheterodonta</taxon>
        <taxon>Unionida</taxon>
        <taxon>Unionoidea</taxon>
        <taxon>Unionidae</taxon>
        <taxon>Ambleminae</taxon>
        <taxon>Lampsilini</taxon>
        <taxon>Potamilus</taxon>
    </lineage>
</organism>
<feature type="compositionally biased region" description="Polar residues" evidence="1">
    <location>
        <begin position="659"/>
        <end position="668"/>
    </location>
</feature>
<reference evidence="3" key="1">
    <citation type="journal article" date="2021" name="Genome Biol. Evol.">
        <title>A High-Quality Reference Genome for a Parasitic Bivalve with Doubly Uniparental Inheritance (Bivalvia: Unionida).</title>
        <authorList>
            <person name="Smith C.H."/>
        </authorList>
    </citation>
    <scope>NUCLEOTIDE SEQUENCE</scope>
    <source>
        <strain evidence="3">CHS0354</strain>
    </source>
</reference>